<evidence type="ECO:0000313" key="3">
    <source>
        <dbReference type="Proteomes" id="UP000034704"/>
    </source>
</evidence>
<gene>
    <name evidence="2" type="ORF">UV12_C0006G0022</name>
</gene>
<reference evidence="2 3" key="1">
    <citation type="journal article" date="2015" name="Nature">
        <title>rRNA introns, odd ribosomes, and small enigmatic genomes across a large radiation of phyla.</title>
        <authorList>
            <person name="Brown C.T."/>
            <person name="Hug L.A."/>
            <person name="Thomas B.C."/>
            <person name="Sharon I."/>
            <person name="Castelle C.J."/>
            <person name="Singh A."/>
            <person name="Wilkins M.J."/>
            <person name="Williams K.H."/>
            <person name="Banfield J.F."/>
        </authorList>
    </citation>
    <scope>NUCLEOTIDE SEQUENCE [LARGE SCALE GENOMIC DNA]</scope>
</reference>
<dbReference type="Pfam" id="PF13643">
    <property type="entry name" value="DUF4145"/>
    <property type="match status" value="1"/>
</dbReference>
<feature type="domain" description="DUF4145" evidence="1">
    <location>
        <begin position="91"/>
        <end position="178"/>
    </location>
</feature>
<proteinExistence type="predicted"/>
<protein>
    <recommendedName>
        <fullName evidence="1">DUF4145 domain-containing protein</fullName>
    </recommendedName>
</protein>
<name>A0A0G1CDA0_9BACT</name>
<dbReference type="InterPro" id="IPR025285">
    <property type="entry name" value="DUF4145"/>
</dbReference>
<evidence type="ECO:0000313" key="2">
    <source>
        <dbReference type="EMBL" id="KKS47598.1"/>
    </source>
</evidence>
<dbReference type="EMBL" id="LCDG01000006">
    <property type="protein sequence ID" value="KKS47598.1"/>
    <property type="molecule type" value="Genomic_DNA"/>
</dbReference>
<sequence length="195" mass="21888">MQAQKNWQNVVEMTAKNYTCGYSACGKDIGSEKGWFHQRNDNGAIDGLIQICPFCKRPTFFDLETGTQVPGVSLGNVVKNLPTEIETIWSEIRESTSHGAYSSAVLTGRKLLMHIGVAQGAKEGLSFLEYVNYLVDNHYAPPNSKEWVDKIRSHGNEANHEIVIKKKEDAEEIMTFLEMLLKFIYEFPARAGVKA</sequence>
<comment type="caution">
    <text evidence="2">The sequence shown here is derived from an EMBL/GenBank/DDBJ whole genome shotgun (WGS) entry which is preliminary data.</text>
</comment>
<dbReference type="Proteomes" id="UP000034704">
    <property type="component" value="Unassembled WGS sequence"/>
</dbReference>
<organism evidence="2 3">
    <name type="scientific">Candidatus Nomurabacteria bacterium GW2011_GWC2_42_20</name>
    <dbReference type="NCBI Taxonomy" id="1618756"/>
    <lineage>
        <taxon>Bacteria</taxon>
        <taxon>Candidatus Nomuraibacteriota</taxon>
    </lineage>
</organism>
<evidence type="ECO:0000259" key="1">
    <source>
        <dbReference type="Pfam" id="PF13643"/>
    </source>
</evidence>
<accession>A0A0G1CDA0</accession>
<dbReference type="AlphaFoldDB" id="A0A0G1CDA0"/>